<keyword evidence="2" id="KW-1185">Reference proteome</keyword>
<dbReference type="Proteomes" id="UP001152798">
    <property type="component" value="Chromosome 3"/>
</dbReference>
<organism evidence="1 2">
    <name type="scientific">Nezara viridula</name>
    <name type="common">Southern green stink bug</name>
    <name type="synonym">Cimex viridulus</name>
    <dbReference type="NCBI Taxonomy" id="85310"/>
    <lineage>
        <taxon>Eukaryota</taxon>
        <taxon>Metazoa</taxon>
        <taxon>Ecdysozoa</taxon>
        <taxon>Arthropoda</taxon>
        <taxon>Hexapoda</taxon>
        <taxon>Insecta</taxon>
        <taxon>Pterygota</taxon>
        <taxon>Neoptera</taxon>
        <taxon>Paraneoptera</taxon>
        <taxon>Hemiptera</taxon>
        <taxon>Heteroptera</taxon>
        <taxon>Panheteroptera</taxon>
        <taxon>Pentatomomorpha</taxon>
        <taxon>Pentatomoidea</taxon>
        <taxon>Pentatomidae</taxon>
        <taxon>Pentatominae</taxon>
        <taxon>Nezara</taxon>
    </lineage>
</organism>
<sequence length="36" mass="3988">MSGKVIKEPRIKSKLICTPSWTNSSCDCGNTLLDNF</sequence>
<dbReference type="EMBL" id="OV725079">
    <property type="protein sequence ID" value="CAH1396068.1"/>
    <property type="molecule type" value="Genomic_DNA"/>
</dbReference>
<evidence type="ECO:0000313" key="2">
    <source>
        <dbReference type="Proteomes" id="UP001152798"/>
    </source>
</evidence>
<gene>
    <name evidence="1" type="ORF">NEZAVI_LOCUS6209</name>
</gene>
<protein>
    <submittedName>
        <fullName evidence="1">Uncharacterized protein</fullName>
    </submittedName>
</protein>
<dbReference type="AlphaFoldDB" id="A0A9P0MDP3"/>
<name>A0A9P0MDP3_NEZVI</name>
<reference evidence="1" key="1">
    <citation type="submission" date="2022-01" db="EMBL/GenBank/DDBJ databases">
        <authorList>
            <person name="King R."/>
        </authorList>
    </citation>
    <scope>NUCLEOTIDE SEQUENCE</scope>
</reference>
<evidence type="ECO:0000313" key="1">
    <source>
        <dbReference type="EMBL" id="CAH1396068.1"/>
    </source>
</evidence>
<proteinExistence type="predicted"/>
<accession>A0A9P0MDP3</accession>